<dbReference type="GO" id="GO:0016887">
    <property type="term" value="F:ATP hydrolysis activity"/>
    <property type="evidence" value="ECO:0007669"/>
    <property type="project" value="InterPro"/>
</dbReference>
<dbReference type="InterPro" id="IPR017871">
    <property type="entry name" value="ABC_transporter-like_CS"/>
</dbReference>
<evidence type="ECO:0000256" key="7">
    <source>
        <dbReference type="ARBA" id="ARBA00022840"/>
    </source>
</evidence>
<dbReference type="OrthoDB" id="6512918at2759"/>
<sequence length="1890" mass="208921">MDEEIVLPGVPGDVYSMDHTEYDPLTQLTFVDYVNRGYDAGHAPLCHRSPRPDPCDRDCRNNYRGNGEWDVDNKLSILLDCTPSERFDWVAGANIADNCEEDGQNVFEFCQKRYIALAPSDALKDDPAISSHLDSHADYLRSSFKKSVGDFDLLKIFDSESEMMEYIQDPGYGISKDPLAFAVVWNGLHPTYDYTIRMNSTSLMYQGEDVEDFQHYAKLPGQVGICQQEGEQRGGQSEEYQSQFMVDGSLELGPCAATYANSRFVHIQTFMVDSFILETVSLDKTGSPPDFYIRPNAAGFPYKGYTINAFWTYVGGVFATLVYLSFIMTFYNTIKQITEEKELKLTEGLKIMGVSDFEIYGSWWALFIMQALVTTLFCMITASSLFANSSTSLVFLFIFFYIISCTSYCMFIASFFSKARRASLIGFIIFFFGMLIPAMIPDGKAYKILVSLCHPGSLFMYTIGNFVFYESNQIGVTSETISTAEDMYGIPFDQCLSLMIVDTFIYIVLSWYVAKVVPSDFGVSLPLHFIFMPSYWKTGEIWSSGNAYYAQVDTKDIHITTVEEIGEDLVQQEKNKDIIQIKGLRKVYNTNNGEKVAVSDLDLNFYKGQVSCLLGHNGAGKTTTINVLNGMTTATSGSVKIGPHDVSTEMTAIRQNLGVCPQHDVLFLTMTVQEHLVLFATIKNIQTNDLNGLITNILEEVGIPEKRYWRASQLSGGQKRKLSLAIAFLGDSGFVFLDEPTSGMDPFSRRSTWDLIRKKKEGRVIVLTTHFMDEADLLGDRISIMSEGSLRCSGSSLFLKKEFGVGYNIVLEKNSSGRADDVAIGTLVKKYVSSAETLSSVGMEISYQLPLESSAQFPEMLSELDTKLESLGLISYGISVTTLEEVFLTIARGALKGDDDVSQMQNSENGDGRSKVQCTKIDPSKFWIYSFRHIMALFIKRWKIQIRDYPTWFSSFIIPMGIITLGMYGTSLNQASKPVKIVTLSTDHMHSSKTPLYYGDNGQSDCSSIPTMFTCQPQWDGDDTTFEWWGQCNYNEVFSGFATQKMDRGSGGASDLTPEETVLKFGGDTPLLYNCTASLHDETMELLDDDTVELVKVDGIGGFSPNVNDIATVLQSTQDDFKESRFGALFFTSTPLAPSKSPIHNSTLDGQSGLNFLTSKFVEYVAMVNFTSAHAFPTFVNLANEIIVRSIDPEVSIKASSQPFPKTIVEVEVSSAEAVGGTVFTMLFALPFVPAAFGTFAINERVNKAKHIQIVSGVTPFSYWFSTFIFDFINFSISASMMIGLLFAFEIDELTESGVIEVVAGLLFAWGAAATVFAYCQSFCFKNSLTNFGVTMLMAMIFGYMAGLTAYILGVIILAFEPPADVGRDPEEDYSFLDTIIDVEWYIVSIGHFLPTFNLALALNRIQNRQLISILSKMGQEVLPAWDPKIAKTEIYWLIYTIPGYFALVLLIQFVTDSPQFLGLLMNFFQRNINSYTEITDRDDDVEEEDRKCSAFVNGEGRSSYPPILVNGLKKQYGFLNRCSRNPKLAVRGVSFTVDPGMCFGLLGVNGAGKTSTLGMVTGEFPPSTGEAWLAQRSIMGQASEIKRLIGYCPQFDPLFPLLTGREHLEFYARLKGVEEADVKAVVEEQIKRMDLTAHCDRTSGGYSGGNKRKLSVACALIGDPKIVFLDEPSTGMDPLARRFMWSIVNQIAQERDTSIILTTHSMEEAEALCAKIGIMVDGYFRCIGSGQHLKNKFGKGYQIEINAQEVTPPAGMAASDAASVGAGGAGVVPVATAASPSGEGGSEVVDGIVNFFKANFPNLVVLEMQDNRLRLNLPELLQVTPTGNAPLTIGGLFGVIESAKVALRIQDYSISQTTLEQIFNGFAKKQAFTSGTGTHANGGAVVVPQ</sequence>
<evidence type="ECO:0000313" key="12">
    <source>
        <dbReference type="EMBL" id="GMH65511.1"/>
    </source>
</evidence>
<evidence type="ECO:0000259" key="11">
    <source>
        <dbReference type="PROSITE" id="PS50893"/>
    </source>
</evidence>
<feature type="domain" description="ABC transporter" evidence="11">
    <location>
        <begin position="1508"/>
        <end position="1747"/>
    </location>
</feature>
<dbReference type="PANTHER" id="PTHR19229:SF36">
    <property type="entry name" value="ATP-BINDING CASSETTE SUB-FAMILY A MEMBER 2"/>
    <property type="match status" value="1"/>
</dbReference>
<dbReference type="Gene3D" id="3.40.50.300">
    <property type="entry name" value="P-loop containing nucleotide triphosphate hydrolases"/>
    <property type="match status" value="2"/>
</dbReference>
<dbReference type="InterPro" id="IPR003439">
    <property type="entry name" value="ABC_transporter-like_ATP-bd"/>
</dbReference>
<feature type="transmembrane region" description="Helical" evidence="10">
    <location>
        <begin position="363"/>
        <end position="387"/>
    </location>
</feature>
<keyword evidence="7" id="KW-0067">ATP-binding</keyword>
<dbReference type="Proteomes" id="UP001165082">
    <property type="component" value="Unassembled WGS sequence"/>
</dbReference>
<gene>
    <name evidence="12" type="ORF">TrRE_jg1484</name>
</gene>
<feature type="transmembrane region" description="Helical" evidence="10">
    <location>
        <begin position="1223"/>
        <end position="1242"/>
    </location>
</feature>
<evidence type="ECO:0000256" key="6">
    <source>
        <dbReference type="ARBA" id="ARBA00022741"/>
    </source>
</evidence>
<dbReference type="GO" id="GO:0005319">
    <property type="term" value="F:lipid transporter activity"/>
    <property type="evidence" value="ECO:0007669"/>
    <property type="project" value="TreeGrafter"/>
</dbReference>
<dbReference type="InterPro" id="IPR026082">
    <property type="entry name" value="ABCA"/>
</dbReference>
<evidence type="ECO:0000256" key="2">
    <source>
        <dbReference type="ARBA" id="ARBA00008869"/>
    </source>
</evidence>
<evidence type="ECO:0000256" key="9">
    <source>
        <dbReference type="ARBA" id="ARBA00023136"/>
    </source>
</evidence>
<dbReference type="InterPro" id="IPR003593">
    <property type="entry name" value="AAA+_ATPase"/>
</dbReference>
<keyword evidence="3" id="KW-0813">Transport</keyword>
<feature type="domain" description="ABC transporter" evidence="11">
    <location>
        <begin position="579"/>
        <end position="812"/>
    </location>
</feature>
<dbReference type="Pfam" id="PF00005">
    <property type="entry name" value="ABC_tran"/>
    <property type="match status" value="2"/>
</dbReference>
<evidence type="ECO:0000256" key="8">
    <source>
        <dbReference type="ARBA" id="ARBA00022989"/>
    </source>
</evidence>
<dbReference type="Pfam" id="PF12698">
    <property type="entry name" value="ABC2_membrane_3"/>
    <property type="match status" value="2"/>
</dbReference>
<keyword evidence="4 10" id="KW-0812">Transmembrane</keyword>
<reference evidence="12" key="1">
    <citation type="submission" date="2022-07" db="EMBL/GenBank/DDBJ databases">
        <title>Genome analysis of Parmales, a sister group of diatoms, reveals the evolutionary specialization of diatoms from phago-mixotrophs to photoautotrophs.</title>
        <authorList>
            <person name="Ban H."/>
            <person name="Sato S."/>
            <person name="Yoshikawa S."/>
            <person name="Kazumasa Y."/>
            <person name="Nakamura Y."/>
            <person name="Ichinomiya M."/>
            <person name="Saitoh K."/>
            <person name="Sato N."/>
            <person name="Blanc-Mathieu R."/>
            <person name="Endo H."/>
            <person name="Kuwata A."/>
            <person name="Ogata H."/>
        </authorList>
    </citation>
    <scope>NUCLEOTIDE SEQUENCE</scope>
</reference>
<dbReference type="GO" id="GO:0016020">
    <property type="term" value="C:membrane"/>
    <property type="evidence" value="ECO:0007669"/>
    <property type="project" value="UniProtKB-SubCell"/>
</dbReference>
<organism evidence="12 13">
    <name type="scientific">Triparma retinervis</name>
    <dbReference type="NCBI Taxonomy" id="2557542"/>
    <lineage>
        <taxon>Eukaryota</taxon>
        <taxon>Sar</taxon>
        <taxon>Stramenopiles</taxon>
        <taxon>Ochrophyta</taxon>
        <taxon>Bolidophyceae</taxon>
        <taxon>Parmales</taxon>
        <taxon>Triparmaceae</taxon>
        <taxon>Triparma</taxon>
    </lineage>
</organism>
<feature type="transmembrane region" description="Helical" evidence="10">
    <location>
        <begin position="1385"/>
        <end position="1403"/>
    </location>
</feature>
<keyword evidence="13" id="KW-1185">Reference proteome</keyword>
<feature type="transmembrane region" description="Helical" evidence="10">
    <location>
        <begin position="1263"/>
        <end position="1287"/>
    </location>
</feature>
<dbReference type="SMART" id="SM00382">
    <property type="entry name" value="AAA"/>
    <property type="match status" value="2"/>
</dbReference>
<comment type="caution">
    <text evidence="12">The sequence shown here is derived from an EMBL/GenBank/DDBJ whole genome shotgun (WGS) entry which is preliminary data.</text>
</comment>
<accession>A0A9W7A445</accession>
<name>A0A9W7A445_9STRA</name>
<keyword evidence="8 10" id="KW-1133">Transmembrane helix</keyword>
<feature type="transmembrane region" description="Helical" evidence="10">
    <location>
        <begin position="310"/>
        <end position="331"/>
    </location>
</feature>
<dbReference type="CDD" id="cd03263">
    <property type="entry name" value="ABC_subfamily_A"/>
    <property type="match status" value="2"/>
</dbReference>
<evidence type="ECO:0000256" key="5">
    <source>
        <dbReference type="ARBA" id="ARBA00022737"/>
    </source>
</evidence>
<evidence type="ECO:0000313" key="13">
    <source>
        <dbReference type="Proteomes" id="UP001165082"/>
    </source>
</evidence>
<dbReference type="SUPFAM" id="SSF52540">
    <property type="entry name" value="P-loop containing nucleoside triphosphate hydrolases"/>
    <property type="match status" value="2"/>
</dbReference>
<evidence type="ECO:0000256" key="1">
    <source>
        <dbReference type="ARBA" id="ARBA00004141"/>
    </source>
</evidence>
<dbReference type="FunFam" id="3.40.50.300:FF:000298">
    <property type="entry name" value="ATP-binding cassette sub-family A member 12"/>
    <property type="match status" value="1"/>
</dbReference>
<feature type="transmembrane region" description="Helical" evidence="10">
    <location>
        <begin position="1332"/>
        <end position="1360"/>
    </location>
</feature>
<dbReference type="GO" id="GO:0140359">
    <property type="term" value="F:ABC-type transporter activity"/>
    <property type="evidence" value="ECO:0007669"/>
    <property type="project" value="InterPro"/>
</dbReference>
<dbReference type="InterPro" id="IPR013525">
    <property type="entry name" value="ABC2_TM"/>
</dbReference>
<feature type="transmembrane region" description="Helical" evidence="10">
    <location>
        <begin position="1435"/>
        <end position="1455"/>
    </location>
</feature>
<feature type="transmembrane region" description="Helical" evidence="10">
    <location>
        <begin position="393"/>
        <end position="415"/>
    </location>
</feature>
<dbReference type="PANTHER" id="PTHR19229">
    <property type="entry name" value="ATP-BINDING CASSETTE TRANSPORTER SUBFAMILY A ABCA"/>
    <property type="match status" value="1"/>
</dbReference>
<keyword evidence="6" id="KW-0547">Nucleotide-binding</keyword>
<feature type="transmembrane region" description="Helical" evidence="10">
    <location>
        <begin position="422"/>
        <end position="440"/>
    </location>
</feature>
<comment type="similarity">
    <text evidence="2">Belongs to the ABC transporter superfamily. ABCA family.</text>
</comment>
<dbReference type="InterPro" id="IPR027417">
    <property type="entry name" value="P-loop_NTPase"/>
</dbReference>
<evidence type="ECO:0000256" key="3">
    <source>
        <dbReference type="ARBA" id="ARBA00022448"/>
    </source>
</evidence>
<dbReference type="FunFam" id="3.40.50.300:FF:000335">
    <property type="entry name" value="ATP binding cassette subfamily A member 5"/>
    <property type="match status" value="1"/>
</dbReference>
<dbReference type="PROSITE" id="PS50893">
    <property type="entry name" value="ABC_TRANSPORTER_2"/>
    <property type="match status" value="2"/>
</dbReference>
<dbReference type="EMBL" id="BRXZ01001214">
    <property type="protein sequence ID" value="GMH65511.1"/>
    <property type="molecule type" value="Genomic_DNA"/>
</dbReference>
<keyword evidence="9 10" id="KW-0472">Membrane</keyword>
<proteinExistence type="inferred from homology"/>
<keyword evidence="5" id="KW-0677">Repeat</keyword>
<feature type="transmembrane region" description="Helical" evidence="10">
    <location>
        <begin position="1299"/>
        <end position="1320"/>
    </location>
</feature>
<dbReference type="PROSITE" id="PS00211">
    <property type="entry name" value="ABC_TRANSPORTER_1"/>
    <property type="match status" value="2"/>
</dbReference>
<evidence type="ECO:0000256" key="4">
    <source>
        <dbReference type="ARBA" id="ARBA00022692"/>
    </source>
</evidence>
<protein>
    <recommendedName>
        <fullName evidence="11">ABC transporter domain-containing protein</fullName>
    </recommendedName>
</protein>
<dbReference type="GO" id="GO:0005524">
    <property type="term" value="F:ATP binding"/>
    <property type="evidence" value="ECO:0007669"/>
    <property type="project" value="UniProtKB-KW"/>
</dbReference>
<comment type="subcellular location">
    <subcellularLocation>
        <location evidence="1">Membrane</location>
        <topology evidence="1">Multi-pass membrane protein</topology>
    </subcellularLocation>
</comment>
<evidence type="ECO:0000256" key="10">
    <source>
        <dbReference type="SAM" id="Phobius"/>
    </source>
</evidence>